<dbReference type="InterPro" id="IPR036163">
    <property type="entry name" value="HMA_dom_sf"/>
</dbReference>
<dbReference type="FunFam" id="3.30.70.100:FF:000001">
    <property type="entry name" value="ATPase copper transporting beta"/>
    <property type="match status" value="1"/>
</dbReference>
<dbReference type="InterPro" id="IPR000428">
    <property type="entry name" value="Cu-bd"/>
</dbReference>
<reference evidence="3 4" key="1">
    <citation type="submission" date="2020-02" db="EMBL/GenBank/DDBJ databases">
        <title>Genome assembly of a novel Clostridium senegalense strain.</title>
        <authorList>
            <person name="Gupta T.B."/>
            <person name="Jauregui R."/>
            <person name="Maclean P."/>
            <person name="Nawarathana A."/>
            <person name="Brightwell G."/>
        </authorList>
    </citation>
    <scope>NUCLEOTIDE SEQUENCE [LARGE SCALE GENOMIC DNA]</scope>
    <source>
        <strain evidence="3 4">AGRFS4</strain>
    </source>
</reference>
<dbReference type="PROSITE" id="PS50846">
    <property type="entry name" value="HMA_2"/>
    <property type="match status" value="1"/>
</dbReference>
<evidence type="ECO:0000313" key="4">
    <source>
        <dbReference type="Proteomes" id="UP000481872"/>
    </source>
</evidence>
<dbReference type="GO" id="GO:0005507">
    <property type="term" value="F:copper ion binding"/>
    <property type="evidence" value="ECO:0007669"/>
    <property type="project" value="InterPro"/>
</dbReference>
<dbReference type="Gene3D" id="3.30.70.100">
    <property type="match status" value="1"/>
</dbReference>
<name>A0A6M0H9J9_9CLOT</name>
<accession>A0A6M0H9J9</accession>
<comment type="caution">
    <text evidence="3">The sequence shown here is derived from an EMBL/GenBank/DDBJ whole genome shotgun (WGS) entry which is preliminary data.</text>
</comment>
<dbReference type="InterPro" id="IPR017969">
    <property type="entry name" value="Heavy-metal-associated_CS"/>
</dbReference>
<evidence type="ECO:0000256" key="1">
    <source>
        <dbReference type="ARBA" id="ARBA00022723"/>
    </source>
</evidence>
<dbReference type="GO" id="GO:0006825">
    <property type="term" value="P:copper ion transport"/>
    <property type="evidence" value="ECO:0007669"/>
    <property type="project" value="InterPro"/>
</dbReference>
<dbReference type="CDD" id="cd00371">
    <property type="entry name" value="HMA"/>
    <property type="match status" value="1"/>
</dbReference>
<dbReference type="PROSITE" id="PS01047">
    <property type="entry name" value="HMA_1"/>
    <property type="match status" value="1"/>
</dbReference>
<dbReference type="AlphaFoldDB" id="A0A6M0H9J9"/>
<organism evidence="3 4">
    <name type="scientific">Clostridium senegalense</name>
    <dbReference type="NCBI Taxonomy" id="1465809"/>
    <lineage>
        <taxon>Bacteria</taxon>
        <taxon>Bacillati</taxon>
        <taxon>Bacillota</taxon>
        <taxon>Clostridia</taxon>
        <taxon>Eubacteriales</taxon>
        <taxon>Clostridiaceae</taxon>
        <taxon>Clostridium</taxon>
    </lineage>
</organism>
<keyword evidence="1" id="KW-0479">Metal-binding</keyword>
<evidence type="ECO:0000313" key="3">
    <source>
        <dbReference type="EMBL" id="NEU06561.1"/>
    </source>
</evidence>
<sequence>MKMKIEINGMSCMHCVKHVNECLSELEGVTSVEVNLEGKSAIIECNKEIGENIIKSALDEYGYEAVNFERI</sequence>
<evidence type="ECO:0000259" key="2">
    <source>
        <dbReference type="PROSITE" id="PS50846"/>
    </source>
</evidence>
<dbReference type="SUPFAM" id="SSF55008">
    <property type="entry name" value="HMA, heavy metal-associated domain"/>
    <property type="match status" value="1"/>
</dbReference>
<feature type="domain" description="HMA" evidence="2">
    <location>
        <begin position="1"/>
        <end position="66"/>
    </location>
</feature>
<dbReference type="Proteomes" id="UP000481872">
    <property type="component" value="Unassembled WGS sequence"/>
</dbReference>
<dbReference type="Pfam" id="PF00403">
    <property type="entry name" value="HMA"/>
    <property type="match status" value="1"/>
</dbReference>
<dbReference type="InterPro" id="IPR006121">
    <property type="entry name" value="HMA_dom"/>
</dbReference>
<dbReference type="EMBL" id="JAAGPU010000051">
    <property type="protein sequence ID" value="NEU06561.1"/>
    <property type="molecule type" value="Genomic_DNA"/>
</dbReference>
<proteinExistence type="predicted"/>
<gene>
    <name evidence="3" type="ORF">G3M99_17295</name>
</gene>
<dbReference type="RefSeq" id="WP_199870910.1">
    <property type="nucleotide sequence ID" value="NZ_JAAGPU010000051.1"/>
</dbReference>
<keyword evidence="4" id="KW-1185">Reference proteome</keyword>
<protein>
    <submittedName>
        <fullName evidence="3">Heavy-metal-associated domain-containing protein</fullName>
    </submittedName>
</protein>
<dbReference type="PRINTS" id="PR00944">
    <property type="entry name" value="CUEXPORT"/>
</dbReference>